<dbReference type="AlphaFoldDB" id="A0A0M8K9X6"/>
<evidence type="ECO:0000256" key="1">
    <source>
        <dbReference type="ARBA" id="ARBA00038396"/>
    </source>
</evidence>
<dbReference type="FunCoup" id="A0A0M8K9X6">
    <property type="interactions" value="294"/>
</dbReference>
<dbReference type="EMBL" id="LGKN01000004">
    <property type="protein sequence ID" value="KPL88304.1"/>
    <property type="molecule type" value="Genomic_DNA"/>
</dbReference>
<reference evidence="5" key="3">
    <citation type="submission" date="2015-08" db="EMBL/GenBank/DDBJ databases">
        <title>Draft Genome Sequence of a Heterotrophic Facultative Anaerobic Bacterium Ardenticatena maritima Strain 110S.</title>
        <authorList>
            <person name="Kawaichi S."/>
            <person name="Yoshida T."/>
            <person name="Sako Y."/>
            <person name="Nakamura R."/>
        </authorList>
    </citation>
    <scope>NUCLEOTIDE SEQUENCE [LARGE SCALE GENOMIC DNA]</scope>
    <source>
        <strain evidence="5">110S</strain>
    </source>
</reference>
<protein>
    <recommendedName>
        <fullName evidence="2">FAD-binding domain-containing protein</fullName>
    </recommendedName>
</protein>
<dbReference type="Gene3D" id="3.50.50.60">
    <property type="entry name" value="FAD/NAD(P)-binding domain"/>
    <property type="match status" value="1"/>
</dbReference>
<dbReference type="SUPFAM" id="SSF51905">
    <property type="entry name" value="FAD/NAD(P)-binding domain"/>
    <property type="match status" value="1"/>
</dbReference>
<dbReference type="RefSeq" id="WP_082374255.1">
    <property type="nucleotide sequence ID" value="NZ_BBZA01000131.1"/>
</dbReference>
<reference evidence="4 6" key="2">
    <citation type="submission" date="2015-07" db="EMBL/GenBank/DDBJ databases">
        <title>Whole genome sequence of Ardenticatena maritima DSM 23922.</title>
        <authorList>
            <person name="Hemp J."/>
            <person name="Ward L.M."/>
            <person name="Pace L.A."/>
            <person name="Fischer W.W."/>
        </authorList>
    </citation>
    <scope>NUCLEOTIDE SEQUENCE [LARGE SCALE GENOMIC DNA]</scope>
    <source>
        <strain evidence="4 6">110S</strain>
    </source>
</reference>
<reference evidence="3" key="1">
    <citation type="journal article" date="2015" name="Genome Announc.">
        <title>Draft Genome Sequence of a Heterotrophic Facultative Anaerobic Thermophilic Bacterium, Ardenticatena maritima Strain 110ST.</title>
        <authorList>
            <person name="Kawaichi S."/>
            <person name="Yoshida T."/>
            <person name="Sako Y."/>
            <person name="Nakamura R."/>
        </authorList>
    </citation>
    <scope>NUCLEOTIDE SEQUENCE [LARGE SCALE GENOMIC DNA]</scope>
    <source>
        <strain evidence="3">110S</strain>
    </source>
</reference>
<sequence length="426" mass="47744">MNGLYDVVVIGGGPAGAATATFLAQQGVRTLILEKARFPRFSVGESLMPETYWPLKRLGVLEAMQKSPFPKKYSVQFVTAEGREARPFYFYETNEHESSQTWQVLRETFDEMLLDNARAHGVDVCEETIVRDVLFEDGRAVGVRAVQRLGETETEFEVSARVVVDASGKTAFLGRKLGIIERDPGLNKMAIFAYYENGIRDEGIDAGVTRVVYVREHQGWFWYIPLPDNTVSVGVVAAPDFLYEGRERNPEAILNAEIALSPFIKKRLAPAKRISDVYAISDFSYRARQCAGDGWVLVGDAFGFLDPIYASGLFLALTSAEMAADTIVEALNADDTSRSRLERFGPRLVHGIEAMRKLIYAFYTPNFRFADFVRKHPEHRMHLIDLLIGRIYEGTADPIFDTIAHYCALPEPMPLDLASPTIAYTE</sequence>
<dbReference type="Proteomes" id="UP000037784">
    <property type="component" value="Unassembled WGS sequence"/>
</dbReference>
<dbReference type="Proteomes" id="UP000050502">
    <property type="component" value="Unassembled WGS sequence"/>
</dbReference>
<dbReference type="InterPro" id="IPR002938">
    <property type="entry name" value="FAD-bd"/>
</dbReference>
<dbReference type="PANTHER" id="PTHR43747:SF1">
    <property type="entry name" value="SLR1998 PROTEIN"/>
    <property type="match status" value="1"/>
</dbReference>
<dbReference type="GO" id="GO:0071949">
    <property type="term" value="F:FAD binding"/>
    <property type="evidence" value="ECO:0007669"/>
    <property type="project" value="InterPro"/>
</dbReference>
<dbReference type="InterPro" id="IPR036188">
    <property type="entry name" value="FAD/NAD-bd_sf"/>
</dbReference>
<organism evidence="3 5">
    <name type="scientific">Ardenticatena maritima</name>
    <dbReference type="NCBI Taxonomy" id="872965"/>
    <lineage>
        <taxon>Bacteria</taxon>
        <taxon>Bacillati</taxon>
        <taxon>Chloroflexota</taxon>
        <taxon>Ardenticatenia</taxon>
        <taxon>Ardenticatenales</taxon>
        <taxon>Ardenticatenaceae</taxon>
        <taxon>Ardenticatena</taxon>
    </lineage>
</organism>
<dbReference type="STRING" id="872965.SE16_05585"/>
<evidence type="ECO:0000313" key="4">
    <source>
        <dbReference type="EMBL" id="KPL88304.1"/>
    </source>
</evidence>
<evidence type="ECO:0000313" key="5">
    <source>
        <dbReference type="Proteomes" id="UP000037784"/>
    </source>
</evidence>
<proteinExistence type="inferred from homology"/>
<keyword evidence="5" id="KW-1185">Reference proteome</keyword>
<dbReference type="PRINTS" id="PR00411">
    <property type="entry name" value="PNDRDTASEI"/>
</dbReference>
<dbReference type="PANTHER" id="PTHR43747">
    <property type="entry name" value="FAD-BINDING PROTEIN"/>
    <property type="match status" value="1"/>
</dbReference>
<evidence type="ECO:0000313" key="6">
    <source>
        <dbReference type="Proteomes" id="UP000050502"/>
    </source>
</evidence>
<name>A0A0M8K9X6_9CHLR</name>
<feature type="domain" description="FAD-binding" evidence="2">
    <location>
        <begin position="5"/>
        <end position="332"/>
    </location>
</feature>
<dbReference type="InterPro" id="IPR050816">
    <property type="entry name" value="Flavin-dep_Halogenase_NPB"/>
</dbReference>
<evidence type="ECO:0000313" key="3">
    <source>
        <dbReference type="EMBL" id="GAP63266.1"/>
    </source>
</evidence>
<comment type="caution">
    <text evidence="3">The sequence shown here is derived from an EMBL/GenBank/DDBJ whole genome shotgun (WGS) entry which is preliminary data.</text>
</comment>
<evidence type="ECO:0000259" key="2">
    <source>
        <dbReference type="Pfam" id="PF01494"/>
    </source>
</evidence>
<dbReference type="Pfam" id="PF01494">
    <property type="entry name" value="FAD_binding_3"/>
    <property type="match status" value="1"/>
</dbReference>
<gene>
    <name evidence="3" type="ORF">ARMA_1689</name>
    <name evidence="4" type="ORF">SE16_05585</name>
</gene>
<dbReference type="OrthoDB" id="9806565at2"/>
<dbReference type="EMBL" id="BBZA01000131">
    <property type="protein sequence ID" value="GAP63266.1"/>
    <property type="molecule type" value="Genomic_DNA"/>
</dbReference>
<comment type="similarity">
    <text evidence="1">Belongs to the flavin-dependent halogenase family. Bacterial tryptophan halogenase subfamily.</text>
</comment>
<accession>A0A0M8K9X6</accession>